<accession>A0ABN6PQY3</accession>
<sequence length="265" mass="30543">MPFYRRKPRSWEFPRFQTLARLDTPVATAVDLDDAIVIYPEVIDGNPLQARRVVRWLLHRPGFHTGHHEFGPDDLFFFFQAAFNDPVLNPHTDRLLQTFFVRDDIYRPPAPEDEDRRTGTCYILRKGKDRALVHDAKGSILIDGLSHAAAADVFRRTRTCISYDLYTMYSMYAAMCGCDSIVVPDPAVDLNAWYPTEEERYGMAYGWSELGWSRATRPLLLPRLKRLEEQSNETVRQFIQTCDRHFQVGSESSPRLTPKAATEAP</sequence>
<dbReference type="Proteomes" id="UP001057498">
    <property type="component" value="Chromosome"/>
</dbReference>
<dbReference type="EMBL" id="AP025730">
    <property type="protein sequence ID" value="BDI07591.1"/>
    <property type="molecule type" value="Genomic_DNA"/>
</dbReference>
<protein>
    <submittedName>
        <fullName evidence="1">Uncharacterized protein</fullName>
    </submittedName>
</protein>
<evidence type="ECO:0000313" key="2">
    <source>
        <dbReference type="Proteomes" id="UP001057498"/>
    </source>
</evidence>
<gene>
    <name evidence="1" type="ORF">CATMQ487_45610</name>
</gene>
<organism evidence="1 2">
    <name type="scientific">Sphaerotilus microaerophilus</name>
    <dbReference type="NCBI Taxonomy" id="2914710"/>
    <lineage>
        <taxon>Bacteria</taxon>
        <taxon>Pseudomonadati</taxon>
        <taxon>Pseudomonadota</taxon>
        <taxon>Betaproteobacteria</taxon>
        <taxon>Burkholderiales</taxon>
        <taxon>Sphaerotilaceae</taxon>
        <taxon>Sphaerotilus</taxon>
    </lineage>
</organism>
<keyword evidence="2" id="KW-1185">Reference proteome</keyword>
<name>A0ABN6PQY3_9BURK</name>
<proteinExistence type="predicted"/>
<reference evidence="1" key="1">
    <citation type="submission" date="2022-04" db="EMBL/GenBank/DDBJ databases">
        <title>Whole genome sequence of Sphaerotilus sp. FB-5.</title>
        <authorList>
            <person name="Takeda M."/>
            <person name="Narihara S."/>
            <person name="Akimoto M."/>
            <person name="Akimoto R."/>
            <person name="Nishiyashiki S."/>
            <person name="Murakami T."/>
        </authorList>
    </citation>
    <scope>NUCLEOTIDE SEQUENCE</scope>
    <source>
        <strain evidence="1">FB-5</strain>
    </source>
</reference>
<evidence type="ECO:0000313" key="1">
    <source>
        <dbReference type="EMBL" id="BDI07591.1"/>
    </source>
</evidence>